<organism evidence="2 3">
    <name type="scientific">Photorhabdus australis subsp. thailandensis</name>
    <dbReference type="NCBI Taxonomy" id="2805096"/>
    <lineage>
        <taxon>Bacteria</taxon>
        <taxon>Pseudomonadati</taxon>
        <taxon>Pseudomonadota</taxon>
        <taxon>Gammaproteobacteria</taxon>
        <taxon>Enterobacterales</taxon>
        <taxon>Morganellaceae</taxon>
        <taxon>Photorhabdus</taxon>
    </lineage>
</organism>
<keyword evidence="3" id="KW-1185">Reference proteome</keyword>
<feature type="domain" description="Putative DNA-binding" evidence="1">
    <location>
        <begin position="16"/>
        <end position="96"/>
    </location>
</feature>
<sequence>MKAHHSVPVLLSSAEEAFSTLIRTKNIEGKALSPGEILYRKIIRENIDSVLQSVFPLFCQNISGDCMCTLVNDFIYAHCASQPEFHQIATELLIFIRHQKNIPLRYLALLEYEWLIYSIEIDDSNVSKGQKITSLTEKMHCVDIIINPTLKIICLPFQIKKGKPCYENFPFMYYYIIYRKRDNSIYQKNINDQDLKLISEINGRMTVETFIQRDSLSLFSDENLMSWLETNSSDEVLLLKYRG</sequence>
<protein>
    <recommendedName>
        <fullName evidence="1">Putative DNA-binding domain-containing protein</fullName>
    </recommendedName>
</protein>
<dbReference type="Gene3D" id="1.10.150.690">
    <property type="entry name" value="DUF2063"/>
    <property type="match status" value="1"/>
</dbReference>
<dbReference type="InterPro" id="IPR044922">
    <property type="entry name" value="DUF2063_N_sf"/>
</dbReference>
<comment type="caution">
    <text evidence="2">The sequence shown here is derived from an EMBL/GenBank/DDBJ whole genome shotgun (WGS) entry which is preliminary data.</text>
</comment>
<proteinExistence type="predicted"/>
<name>A0A1C0U7D7_9GAMM</name>
<dbReference type="InterPro" id="IPR018640">
    <property type="entry name" value="DUF2063"/>
</dbReference>
<reference evidence="2 3" key="1">
    <citation type="submission" date="2015-12" db="EMBL/GenBank/DDBJ databases">
        <title>Genome comparisons provide insights into the role of secondary metabolites in the pathogenic phase of the Photorhabdus life cycle.</title>
        <authorList>
            <person name="Tobias N.J."/>
            <person name="Mishra B."/>
            <person name="Gupta D.K."/>
            <person name="Thines M."/>
            <person name="Stinear T.P."/>
            <person name="Bode H.B."/>
        </authorList>
    </citation>
    <scope>NUCLEOTIDE SEQUENCE [LARGE SCALE GENOMIC DNA]</scope>
    <source>
        <strain evidence="2 3">PB68.1</strain>
    </source>
</reference>
<dbReference type="Proteomes" id="UP000093476">
    <property type="component" value="Unassembled WGS sequence"/>
</dbReference>
<evidence type="ECO:0000313" key="2">
    <source>
        <dbReference type="EMBL" id="OCQ53842.1"/>
    </source>
</evidence>
<dbReference type="RefSeq" id="WP_065822251.1">
    <property type="nucleotide sequence ID" value="NZ_CAWMQZ010000030.1"/>
</dbReference>
<evidence type="ECO:0000313" key="3">
    <source>
        <dbReference type="Proteomes" id="UP000093476"/>
    </source>
</evidence>
<evidence type="ECO:0000259" key="1">
    <source>
        <dbReference type="Pfam" id="PF09836"/>
    </source>
</evidence>
<dbReference type="EMBL" id="LOMY01000030">
    <property type="protein sequence ID" value="OCQ53842.1"/>
    <property type="molecule type" value="Genomic_DNA"/>
</dbReference>
<dbReference type="AlphaFoldDB" id="A0A1C0U7D7"/>
<dbReference type="Pfam" id="PF09836">
    <property type="entry name" value="DUF2063"/>
    <property type="match status" value="1"/>
</dbReference>
<dbReference type="PATRIC" id="fig|286156.4.peg.982"/>
<dbReference type="STRING" id="286156.Ppb6_00859"/>
<gene>
    <name evidence="2" type="ORF">Ppb6_00859</name>
</gene>
<accession>A0A1C0U7D7</accession>